<evidence type="ECO:0000256" key="1">
    <source>
        <dbReference type="ARBA" id="ARBA00009049"/>
    </source>
</evidence>
<keyword evidence="2" id="KW-0344">Guanine-nucleotide releasing factor</keyword>
<dbReference type="GO" id="GO:0005085">
    <property type="term" value="F:guanyl-nucleotide exchange factor activity"/>
    <property type="evidence" value="ECO:0007669"/>
    <property type="project" value="UniProtKB-KW"/>
</dbReference>
<dbReference type="Gene3D" id="1.25.10.10">
    <property type="entry name" value="Leucine-rich Repeat Variant"/>
    <property type="match status" value="1"/>
</dbReference>
<accession>A0AA35WTJ1</accession>
<evidence type="ECO:0000256" key="4">
    <source>
        <dbReference type="SAM" id="MobiDB-lite"/>
    </source>
</evidence>
<organism evidence="5 6">
    <name type="scientific">Geodia barretti</name>
    <name type="common">Barrett's horny sponge</name>
    <dbReference type="NCBI Taxonomy" id="519541"/>
    <lineage>
        <taxon>Eukaryota</taxon>
        <taxon>Metazoa</taxon>
        <taxon>Porifera</taxon>
        <taxon>Demospongiae</taxon>
        <taxon>Heteroscleromorpha</taxon>
        <taxon>Tetractinellida</taxon>
        <taxon>Astrophorina</taxon>
        <taxon>Geodiidae</taxon>
        <taxon>Geodia</taxon>
    </lineage>
</organism>
<reference evidence="5" key="1">
    <citation type="submission" date="2023-03" db="EMBL/GenBank/DDBJ databases">
        <authorList>
            <person name="Steffen K."/>
            <person name="Cardenas P."/>
        </authorList>
    </citation>
    <scope>NUCLEOTIDE SEQUENCE</scope>
</reference>
<evidence type="ECO:0000313" key="5">
    <source>
        <dbReference type="EMBL" id="CAI8033278.1"/>
    </source>
</evidence>
<keyword evidence="3" id="KW-0143">Chaperone</keyword>
<evidence type="ECO:0000256" key="2">
    <source>
        <dbReference type="ARBA" id="ARBA00022658"/>
    </source>
</evidence>
<dbReference type="InterPro" id="IPR011989">
    <property type="entry name" value="ARM-like"/>
</dbReference>
<dbReference type="AlphaFoldDB" id="A0AA35WTJ1"/>
<dbReference type="Proteomes" id="UP001174909">
    <property type="component" value="Unassembled WGS sequence"/>
</dbReference>
<protein>
    <submittedName>
        <fullName evidence="5">Synembryn-A</fullName>
    </submittedName>
</protein>
<gene>
    <name evidence="5" type="ORF">GBAR_LOCUS18766</name>
</gene>
<sequence>MELVLENVKGGNEDGILSSLVSFNEQTFCSTLLEQLSSRRWLPRTQAAALTSLRIAARENDGVQKLRSEEGLGVLVNLADLSRNIKQSCFHGDTPPPEDRVKVIVEAVKCLCNIILTNHHLTTPTTALGVLHGLGLRLGLIRNVDLPSDVLTFDLRLLFLITACGIAERALFRDEHNGLYLLVNLLIGFFSHSTEVLVNTPFECSGKLLLPRKATDPYTGELGSHDLSCDLRLLIHTLDSPSPSLSTILNVLRNISKGSRDIRRFSRPRLVRLMTAAGGCQGCEGMAAEFLFVLCKEDSARLIKYTGYGNAAGLLLTHGLLGGGKSETAADYSSDSESDTEDYVHSKPSIDPVTGGPTVERGEREGEREAMTEEEKEIEAAKLVEMMRRLNEQGVIRVLPLDSTQQDILSSDDIPLD</sequence>
<comment type="similarity">
    <text evidence="1">Belongs to the synembryn family.</text>
</comment>
<name>A0AA35WTJ1_GEOBA</name>
<dbReference type="GO" id="GO:0007186">
    <property type="term" value="P:G protein-coupled receptor signaling pathway"/>
    <property type="evidence" value="ECO:0007669"/>
    <property type="project" value="TreeGrafter"/>
</dbReference>
<dbReference type="InterPro" id="IPR019318">
    <property type="entry name" value="Gua_nucleotide_exch_fac_Ric8"/>
</dbReference>
<keyword evidence="6" id="KW-1185">Reference proteome</keyword>
<feature type="region of interest" description="Disordered" evidence="4">
    <location>
        <begin position="326"/>
        <end position="375"/>
    </location>
</feature>
<dbReference type="EMBL" id="CASHTH010002651">
    <property type="protein sequence ID" value="CAI8033278.1"/>
    <property type="molecule type" value="Genomic_DNA"/>
</dbReference>
<dbReference type="PANTHER" id="PTHR12425">
    <property type="entry name" value="SYNEMBRYN"/>
    <property type="match status" value="1"/>
</dbReference>
<comment type="caution">
    <text evidence="5">The sequence shown here is derived from an EMBL/GenBank/DDBJ whole genome shotgun (WGS) entry which is preliminary data.</text>
</comment>
<proteinExistence type="inferred from homology"/>
<dbReference type="GO" id="GO:0001965">
    <property type="term" value="F:G-protein alpha-subunit binding"/>
    <property type="evidence" value="ECO:0007669"/>
    <property type="project" value="TreeGrafter"/>
</dbReference>
<feature type="compositionally biased region" description="Basic and acidic residues" evidence="4">
    <location>
        <begin position="360"/>
        <end position="375"/>
    </location>
</feature>
<dbReference type="GO" id="GO:0005737">
    <property type="term" value="C:cytoplasm"/>
    <property type="evidence" value="ECO:0007669"/>
    <property type="project" value="TreeGrafter"/>
</dbReference>
<dbReference type="InterPro" id="IPR016024">
    <property type="entry name" value="ARM-type_fold"/>
</dbReference>
<dbReference type="PANTHER" id="PTHR12425:SF5">
    <property type="entry name" value="SYNEMBRYN"/>
    <property type="match status" value="1"/>
</dbReference>
<evidence type="ECO:0000313" key="6">
    <source>
        <dbReference type="Proteomes" id="UP001174909"/>
    </source>
</evidence>
<evidence type="ECO:0000256" key="3">
    <source>
        <dbReference type="ARBA" id="ARBA00023186"/>
    </source>
</evidence>
<dbReference type="Pfam" id="PF10165">
    <property type="entry name" value="Ric8"/>
    <property type="match status" value="2"/>
</dbReference>
<dbReference type="SUPFAM" id="SSF48371">
    <property type="entry name" value="ARM repeat"/>
    <property type="match status" value="1"/>
</dbReference>